<evidence type="ECO:0000256" key="3">
    <source>
        <dbReference type="ARBA" id="ARBA00007985"/>
    </source>
</evidence>
<gene>
    <name evidence="10" type="ORF">GQ43DRAFT_499784</name>
</gene>
<dbReference type="Gene3D" id="3.20.20.70">
    <property type="entry name" value="Aldolase class I"/>
    <property type="match status" value="1"/>
</dbReference>
<dbReference type="Proteomes" id="UP000799536">
    <property type="component" value="Unassembled WGS sequence"/>
</dbReference>
<reference evidence="10" key="1">
    <citation type="journal article" date="2020" name="Stud. Mycol.">
        <title>101 Dothideomycetes genomes: a test case for predicting lifestyles and emergence of pathogens.</title>
        <authorList>
            <person name="Haridas S."/>
            <person name="Albert R."/>
            <person name="Binder M."/>
            <person name="Bloem J."/>
            <person name="Labutti K."/>
            <person name="Salamov A."/>
            <person name="Andreopoulos B."/>
            <person name="Baker S."/>
            <person name="Barry K."/>
            <person name="Bills G."/>
            <person name="Bluhm B."/>
            <person name="Cannon C."/>
            <person name="Castanera R."/>
            <person name="Culley D."/>
            <person name="Daum C."/>
            <person name="Ezra D."/>
            <person name="Gonzalez J."/>
            <person name="Henrissat B."/>
            <person name="Kuo A."/>
            <person name="Liang C."/>
            <person name="Lipzen A."/>
            <person name="Lutzoni F."/>
            <person name="Magnuson J."/>
            <person name="Mondo S."/>
            <person name="Nolan M."/>
            <person name="Ohm R."/>
            <person name="Pangilinan J."/>
            <person name="Park H.-J."/>
            <person name="Ramirez L."/>
            <person name="Alfaro M."/>
            <person name="Sun H."/>
            <person name="Tritt A."/>
            <person name="Yoshinaga Y."/>
            <person name="Zwiers L.-H."/>
            <person name="Turgeon B."/>
            <person name="Goodwin S."/>
            <person name="Spatafora J."/>
            <person name="Crous P."/>
            <person name="Grigoriev I."/>
        </authorList>
    </citation>
    <scope>NUCLEOTIDE SEQUENCE</scope>
    <source>
        <strain evidence="10">ATCC 74209</strain>
    </source>
</reference>
<dbReference type="GO" id="GO:0009073">
    <property type="term" value="P:aromatic amino acid family biosynthetic process"/>
    <property type="evidence" value="ECO:0007669"/>
    <property type="project" value="UniProtKB-KW"/>
</dbReference>
<comment type="function">
    <text evidence="1">Stereospecific condensation of phosphoenolpyruvate (PEP) and D-erythrose-4-phosphate (E4P) giving rise to 3-deoxy-D-arabino-heptulosonate-7-phosphate (DAHP).</text>
</comment>
<accession>A0A9P4JRY1</accession>
<comment type="caution">
    <text evidence="10">The sequence shown here is derived from an EMBL/GenBank/DDBJ whole genome shotgun (WGS) entry which is preliminary data.</text>
</comment>
<evidence type="ECO:0000313" key="11">
    <source>
        <dbReference type="Proteomes" id="UP000799536"/>
    </source>
</evidence>
<evidence type="ECO:0000256" key="5">
    <source>
        <dbReference type="ARBA" id="ARBA00022679"/>
    </source>
</evidence>
<keyword evidence="6 8" id="KW-0057">Aromatic amino acid biosynthesis</keyword>
<dbReference type="GO" id="GO:0008652">
    <property type="term" value="P:amino acid biosynthetic process"/>
    <property type="evidence" value="ECO:0007669"/>
    <property type="project" value="UniProtKB-KW"/>
</dbReference>
<keyword evidence="4 8" id="KW-0028">Amino-acid biosynthesis</keyword>
<dbReference type="SUPFAM" id="SSF51569">
    <property type="entry name" value="Aldolase"/>
    <property type="match status" value="1"/>
</dbReference>
<dbReference type="NCBIfam" id="NF009395">
    <property type="entry name" value="PRK12755.1"/>
    <property type="match status" value="1"/>
</dbReference>
<dbReference type="GO" id="GO:0003849">
    <property type="term" value="F:3-deoxy-7-phosphoheptulonate synthase activity"/>
    <property type="evidence" value="ECO:0007669"/>
    <property type="project" value="UniProtKB-EC"/>
</dbReference>
<dbReference type="AlphaFoldDB" id="A0A9P4JRY1"/>
<evidence type="ECO:0000256" key="2">
    <source>
        <dbReference type="ARBA" id="ARBA00004688"/>
    </source>
</evidence>
<evidence type="ECO:0000256" key="8">
    <source>
        <dbReference type="PIRNR" id="PIRNR001361"/>
    </source>
</evidence>
<sequence length="353" mass="38129">MVLAILYKAVIPADLLEYEIPKTEASIQTVNAARREAAEIIQQLDDRLLVVVGPCSIHDPQSALDYGTALRQVADRLGNELLIVMRAYLEKPQTSAGWKGFINDPYLNGTFEINKGLRMARQLCVDLTDRGVPLATEFLGALSPLYLADLMSVSAIGARTAESPLHRELASSVPFPVGFHNATSRDVRTAVEAIQAASTQHQFISVTPEGRSAIASTPGNKSCFTVLRGALSGTDNETEEVHSAIAQLREANQNPVVMIDCSRDNTLRDACDQLQIVQDVSALIAKGERAIIGTMIESNLVEGRQDVPLEGFSHLKHGLSITNGCIGWGGTVGALESLATAVQERRRIFAKSN</sequence>
<dbReference type="GO" id="GO:0005737">
    <property type="term" value="C:cytoplasm"/>
    <property type="evidence" value="ECO:0007669"/>
    <property type="project" value="TreeGrafter"/>
</dbReference>
<evidence type="ECO:0000256" key="6">
    <source>
        <dbReference type="ARBA" id="ARBA00023141"/>
    </source>
</evidence>
<keyword evidence="5 8" id="KW-0808">Transferase</keyword>
<dbReference type="EMBL" id="ML993908">
    <property type="protein sequence ID" value="KAF2203261.1"/>
    <property type="molecule type" value="Genomic_DNA"/>
</dbReference>
<name>A0A9P4JRY1_9PLEO</name>
<dbReference type="InterPro" id="IPR006219">
    <property type="entry name" value="DAHP_synth_1"/>
</dbReference>
<evidence type="ECO:0000256" key="7">
    <source>
        <dbReference type="ARBA" id="ARBA00047508"/>
    </source>
</evidence>
<comment type="similarity">
    <text evidence="3 8">Belongs to the class-I DAHP synthase family.</text>
</comment>
<evidence type="ECO:0000256" key="1">
    <source>
        <dbReference type="ARBA" id="ARBA00003726"/>
    </source>
</evidence>
<dbReference type="PANTHER" id="PTHR21225">
    <property type="entry name" value="PHOSPHO-2-DEHYDRO-3-DEOXYHEPTONATE ALDOLASE DAHP SYNTHETASE"/>
    <property type="match status" value="1"/>
</dbReference>
<dbReference type="Pfam" id="PF00793">
    <property type="entry name" value="DAHP_synth_1"/>
    <property type="match status" value="1"/>
</dbReference>
<dbReference type="PIRSF" id="PIRSF001361">
    <property type="entry name" value="DAHP_synthase"/>
    <property type="match status" value="1"/>
</dbReference>
<protein>
    <recommendedName>
        <fullName evidence="8">Phospho-2-dehydro-3-deoxyheptonate aldolase</fullName>
        <ecNumber evidence="8">2.5.1.54</ecNumber>
    </recommendedName>
</protein>
<proteinExistence type="inferred from homology"/>
<dbReference type="PANTHER" id="PTHR21225:SF12">
    <property type="entry name" value="PHOSPHO-2-DEHYDRO-3-DEOXYHEPTONATE ALDOLASE, TYROSINE-INHIBITED"/>
    <property type="match status" value="1"/>
</dbReference>
<evidence type="ECO:0000256" key="4">
    <source>
        <dbReference type="ARBA" id="ARBA00022605"/>
    </source>
</evidence>
<dbReference type="EC" id="2.5.1.54" evidence="8"/>
<organism evidence="10 11">
    <name type="scientific">Delitschia confertaspora ATCC 74209</name>
    <dbReference type="NCBI Taxonomy" id="1513339"/>
    <lineage>
        <taxon>Eukaryota</taxon>
        <taxon>Fungi</taxon>
        <taxon>Dikarya</taxon>
        <taxon>Ascomycota</taxon>
        <taxon>Pezizomycotina</taxon>
        <taxon>Dothideomycetes</taxon>
        <taxon>Pleosporomycetidae</taxon>
        <taxon>Pleosporales</taxon>
        <taxon>Delitschiaceae</taxon>
        <taxon>Delitschia</taxon>
    </lineage>
</organism>
<evidence type="ECO:0000313" key="10">
    <source>
        <dbReference type="EMBL" id="KAF2203261.1"/>
    </source>
</evidence>
<keyword evidence="11" id="KW-1185">Reference proteome</keyword>
<dbReference type="OrthoDB" id="4699125at2759"/>
<comment type="pathway">
    <text evidence="2">Metabolic intermediate biosynthesis; chorismate biosynthesis; chorismate from D-erythrose 4-phosphate and phosphoenolpyruvate: step 1/7.</text>
</comment>
<dbReference type="InterPro" id="IPR013785">
    <property type="entry name" value="Aldolase_TIM"/>
</dbReference>
<feature type="domain" description="DAHP synthetase I/KDSA" evidence="9">
    <location>
        <begin position="39"/>
        <end position="331"/>
    </location>
</feature>
<evidence type="ECO:0000259" key="9">
    <source>
        <dbReference type="Pfam" id="PF00793"/>
    </source>
</evidence>
<dbReference type="InterPro" id="IPR006218">
    <property type="entry name" value="DAHP1/KDSA"/>
</dbReference>
<dbReference type="NCBIfam" id="TIGR00034">
    <property type="entry name" value="aroFGH"/>
    <property type="match status" value="1"/>
</dbReference>
<comment type="catalytic activity">
    <reaction evidence="7 8">
        <text>D-erythrose 4-phosphate + phosphoenolpyruvate + H2O = 7-phospho-2-dehydro-3-deoxy-D-arabino-heptonate + phosphate</text>
        <dbReference type="Rhea" id="RHEA:14717"/>
        <dbReference type="ChEBI" id="CHEBI:15377"/>
        <dbReference type="ChEBI" id="CHEBI:16897"/>
        <dbReference type="ChEBI" id="CHEBI:43474"/>
        <dbReference type="ChEBI" id="CHEBI:58394"/>
        <dbReference type="ChEBI" id="CHEBI:58702"/>
        <dbReference type="EC" id="2.5.1.54"/>
    </reaction>
</comment>